<accession>A0A7Y9WHW6</accession>
<dbReference type="Proteomes" id="UP000540929">
    <property type="component" value="Unassembled WGS sequence"/>
</dbReference>
<proteinExistence type="predicted"/>
<evidence type="ECO:0000313" key="1">
    <source>
        <dbReference type="EMBL" id="NYH21147.1"/>
    </source>
</evidence>
<gene>
    <name evidence="1" type="ORF">GGD40_000626</name>
</gene>
<dbReference type="EMBL" id="JACCAS010000001">
    <property type="protein sequence ID" value="NYH21147.1"/>
    <property type="molecule type" value="Genomic_DNA"/>
</dbReference>
<sequence length="31" mass="3498">MMALSARLFEPTPELTELVFNAFRDGFHGAE</sequence>
<reference evidence="1 2" key="1">
    <citation type="submission" date="2020-07" db="EMBL/GenBank/DDBJ databases">
        <title>Exploring microbial biodiversity for novel pathways involved in the catabolism of aromatic compounds derived from lignin.</title>
        <authorList>
            <person name="Elkins J."/>
        </authorList>
    </citation>
    <scope>NUCLEOTIDE SEQUENCE [LARGE SCALE GENOMIC DNA]</scope>
    <source>
        <strain evidence="1 2">H2C3C</strain>
    </source>
</reference>
<keyword evidence="2" id="KW-1185">Reference proteome</keyword>
<evidence type="ECO:0000313" key="2">
    <source>
        <dbReference type="Proteomes" id="UP000540929"/>
    </source>
</evidence>
<dbReference type="AlphaFoldDB" id="A0A7Y9WHW6"/>
<comment type="caution">
    <text evidence="1">The sequence shown here is derived from an EMBL/GenBank/DDBJ whole genome shotgun (WGS) entry which is preliminary data.</text>
</comment>
<name>A0A7Y9WHW6_9BURK</name>
<protein>
    <submittedName>
        <fullName evidence="1">Uncharacterized protein</fullName>
    </submittedName>
</protein>
<organism evidence="1 2">
    <name type="scientific">Paraburkholderia bryophila</name>
    <dbReference type="NCBI Taxonomy" id="420952"/>
    <lineage>
        <taxon>Bacteria</taxon>
        <taxon>Pseudomonadati</taxon>
        <taxon>Pseudomonadota</taxon>
        <taxon>Betaproteobacteria</taxon>
        <taxon>Burkholderiales</taxon>
        <taxon>Burkholderiaceae</taxon>
        <taxon>Paraburkholderia</taxon>
    </lineage>
</organism>